<proteinExistence type="predicted"/>
<dbReference type="InterPro" id="IPR001932">
    <property type="entry name" value="PPM-type_phosphatase-like_dom"/>
</dbReference>
<keyword evidence="6" id="KW-0418">Kinase</keyword>
<evidence type="ECO:0000256" key="14">
    <source>
        <dbReference type="ARBA" id="ARBA00075117"/>
    </source>
</evidence>
<keyword evidence="19" id="KW-1185">Reference proteome</keyword>
<dbReference type="STRING" id="58117.SAMN05421833_13021"/>
<dbReference type="InterPro" id="IPR036457">
    <property type="entry name" value="PPM-type-like_dom_sf"/>
</dbReference>
<dbReference type="Pfam" id="PF07228">
    <property type="entry name" value="SpoIIE"/>
    <property type="match status" value="1"/>
</dbReference>
<gene>
    <name evidence="18" type="ORF">SAMN05421833_13021</name>
</gene>
<dbReference type="PANTHER" id="PTHR43156">
    <property type="entry name" value="STAGE II SPORULATION PROTEIN E-RELATED"/>
    <property type="match status" value="1"/>
</dbReference>
<evidence type="ECO:0000256" key="11">
    <source>
        <dbReference type="ARBA" id="ARBA00023211"/>
    </source>
</evidence>
<keyword evidence="3" id="KW-0808">Transferase</keyword>
<dbReference type="GO" id="GO:0005524">
    <property type="term" value="F:ATP binding"/>
    <property type="evidence" value="ECO:0007669"/>
    <property type="project" value="UniProtKB-KW"/>
</dbReference>
<evidence type="ECO:0000256" key="7">
    <source>
        <dbReference type="ARBA" id="ARBA00022801"/>
    </source>
</evidence>
<evidence type="ECO:0000313" key="18">
    <source>
        <dbReference type="EMBL" id="SIS13393.1"/>
    </source>
</evidence>
<dbReference type="NCBIfam" id="TIGR00229">
    <property type="entry name" value="sensory_box"/>
    <property type="match status" value="1"/>
</dbReference>
<dbReference type="Gene3D" id="3.30.450.20">
    <property type="entry name" value="PAS domain"/>
    <property type="match status" value="1"/>
</dbReference>
<keyword evidence="11" id="KW-0464">Manganese</keyword>
<accession>A0A1N7GLC4</accession>
<dbReference type="GO" id="GO:0016301">
    <property type="term" value="F:kinase activity"/>
    <property type="evidence" value="ECO:0007669"/>
    <property type="project" value="UniProtKB-KW"/>
</dbReference>
<dbReference type="AlphaFoldDB" id="A0A1N7GLC4"/>
<dbReference type="InterPro" id="IPR000014">
    <property type="entry name" value="PAS"/>
</dbReference>
<evidence type="ECO:0000259" key="16">
    <source>
        <dbReference type="SMART" id="SM00065"/>
    </source>
</evidence>
<feature type="domain" description="PPM-type phosphatase" evidence="17">
    <location>
        <begin position="351"/>
        <end position="563"/>
    </location>
</feature>
<evidence type="ECO:0000256" key="5">
    <source>
        <dbReference type="ARBA" id="ARBA00022741"/>
    </source>
</evidence>
<dbReference type="InterPro" id="IPR052016">
    <property type="entry name" value="Bact_Sigma-Reg"/>
</dbReference>
<evidence type="ECO:0000256" key="4">
    <source>
        <dbReference type="ARBA" id="ARBA00022723"/>
    </source>
</evidence>
<evidence type="ECO:0000256" key="12">
    <source>
        <dbReference type="ARBA" id="ARBA00047761"/>
    </source>
</evidence>
<dbReference type="GO" id="GO:0046872">
    <property type="term" value="F:metal ion binding"/>
    <property type="evidence" value="ECO:0007669"/>
    <property type="project" value="UniProtKB-KW"/>
</dbReference>
<dbReference type="GO" id="GO:0004722">
    <property type="term" value="F:protein serine/threonine phosphatase activity"/>
    <property type="evidence" value="ECO:0007669"/>
    <property type="project" value="UniProtKB-EC"/>
</dbReference>
<dbReference type="InterPro" id="IPR003018">
    <property type="entry name" value="GAF"/>
</dbReference>
<dbReference type="EC" id="3.1.3.16" evidence="1"/>
<keyword evidence="9" id="KW-0460">Magnesium</keyword>
<evidence type="ECO:0000256" key="13">
    <source>
        <dbReference type="ARBA" id="ARBA00056274"/>
    </source>
</evidence>
<dbReference type="SUPFAM" id="SSF81606">
    <property type="entry name" value="PP2C-like"/>
    <property type="match status" value="1"/>
</dbReference>
<dbReference type="Gene3D" id="3.60.40.10">
    <property type="entry name" value="PPM-type phosphatase domain"/>
    <property type="match status" value="1"/>
</dbReference>
<dbReference type="Pfam" id="PF01590">
    <property type="entry name" value="GAF"/>
    <property type="match status" value="1"/>
</dbReference>
<dbReference type="FunFam" id="3.30.450.40:FF:000035">
    <property type="entry name" value="PAS sensor protein"/>
    <property type="match status" value="1"/>
</dbReference>
<evidence type="ECO:0000256" key="9">
    <source>
        <dbReference type="ARBA" id="ARBA00022842"/>
    </source>
</evidence>
<dbReference type="SUPFAM" id="SSF55781">
    <property type="entry name" value="GAF domain-like"/>
    <property type="match status" value="1"/>
</dbReference>
<evidence type="ECO:0000256" key="10">
    <source>
        <dbReference type="ARBA" id="ARBA00022912"/>
    </source>
</evidence>
<evidence type="ECO:0000256" key="8">
    <source>
        <dbReference type="ARBA" id="ARBA00022840"/>
    </source>
</evidence>
<keyword evidence="5" id="KW-0547">Nucleotide-binding</keyword>
<comment type="catalytic activity">
    <reaction evidence="12">
        <text>O-phospho-L-seryl-[protein] + H2O = L-seryl-[protein] + phosphate</text>
        <dbReference type="Rhea" id="RHEA:20629"/>
        <dbReference type="Rhea" id="RHEA-COMP:9863"/>
        <dbReference type="Rhea" id="RHEA-COMP:11604"/>
        <dbReference type="ChEBI" id="CHEBI:15377"/>
        <dbReference type="ChEBI" id="CHEBI:29999"/>
        <dbReference type="ChEBI" id="CHEBI:43474"/>
        <dbReference type="ChEBI" id="CHEBI:83421"/>
        <dbReference type="EC" id="3.1.3.16"/>
    </reaction>
</comment>
<evidence type="ECO:0000256" key="2">
    <source>
        <dbReference type="ARBA" id="ARBA00022553"/>
    </source>
</evidence>
<evidence type="ECO:0000256" key="6">
    <source>
        <dbReference type="ARBA" id="ARBA00022777"/>
    </source>
</evidence>
<sequence length="569" mass="60880">MNGHDVIRDVTESSLSNSGPVSLRELDALFDQSPAALVFRDRGLRARRTNAAFRRLFGLPDEAIIGHLPSEFDAEMDMALVERILAEQVIDRGVPVVDVHVKRSVAGERRVLLWSAHPVTESGQVLGTLCFFKDITSQATSLRQAHDLLERAGHQIGTTLDIYRTAAELTDLAVPGLADHVTVGLLDQVLQGEDLPRPGSDPLRFRRVAVRDTSKTRGKVGYKVGDLFTVPAPVTGPPSSVLLRGKPLLARNRAEVGGRFSHVPDIAEALLARGVHTFIAVPLIARGVTLGVATFSRAEHPEPYGEADVRLASNLASRAAVCIDNARLYTRERTTAVTLQRSLLPRDIPQVPGLELAHRYQPASQTAEVGGDWFDVIPLKDGRAALVVGDVTGHSIHAAALMGQLRTTSAALARLGHPPEEIMAQLSGVVSGHGEETGATCLYALYDPASRRCRLTSAGHLPPALRYPDGRVDFIDVPGGVLLGVGQGRHPATDIDLPAGSVLALYTDGLIEHPGQDITTGMSRLARTLAAGPARSLDELCDSVLVSLGAHARDDIALLLARTATETAR</sequence>
<dbReference type="CDD" id="cd00130">
    <property type="entry name" value="PAS"/>
    <property type="match status" value="1"/>
</dbReference>
<evidence type="ECO:0000256" key="3">
    <source>
        <dbReference type="ARBA" id="ARBA00022679"/>
    </source>
</evidence>
<dbReference type="Proteomes" id="UP000186096">
    <property type="component" value="Unassembled WGS sequence"/>
</dbReference>
<dbReference type="Gene3D" id="3.30.450.40">
    <property type="match status" value="1"/>
</dbReference>
<dbReference type="SMART" id="SM00065">
    <property type="entry name" value="GAF"/>
    <property type="match status" value="1"/>
</dbReference>
<dbReference type="InterPro" id="IPR035965">
    <property type="entry name" value="PAS-like_dom_sf"/>
</dbReference>
<dbReference type="SUPFAM" id="SSF55785">
    <property type="entry name" value="PYP-like sensor domain (PAS domain)"/>
    <property type="match status" value="1"/>
</dbReference>
<comment type="function">
    <text evidence="13">Primarily acts as an independent SigF regulator that is sensitive to the osmosensory signal, mediating the cross talk of PknD with the SigF regulon. Possesses both phosphatase and kinase activities. The kinase domain functions as a classic anti-sigma factor-like kinase to phosphorylate the anti-anti-sigma factor domain at the canonical regulatory site, and the phosphatase domain antagonizes this activity.</text>
</comment>
<evidence type="ECO:0000256" key="15">
    <source>
        <dbReference type="ARBA" id="ARBA00081350"/>
    </source>
</evidence>
<keyword evidence="2" id="KW-0597">Phosphoprotein</keyword>
<reference evidence="19" key="1">
    <citation type="submission" date="2017-01" db="EMBL/GenBank/DDBJ databases">
        <authorList>
            <person name="Varghese N."/>
            <person name="Submissions S."/>
        </authorList>
    </citation>
    <scope>NUCLEOTIDE SEQUENCE [LARGE SCALE GENOMIC DNA]</scope>
    <source>
        <strain evidence="19">ATCC 12950</strain>
    </source>
</reference>
<dbReference type="Pfam" id="PF08448">
    <property type="entry name" value="PAS_4"/>
    <property type="match status" value="1"/>
</dbReference>
<keyword evidence="7" id="KW-0378">Hydrolase</keyword>
<dbReference type="RefSeq" id="WP_076440754.1">
    <property type="nucleotide sequence ID" value="NZ_FTNI01000030.1"/>
</dbReference>
<evidence type="ECO:0000313" key="19">
    <source>
        <dbReference type="Proteomes" id="UP000186096"/>
    </source>
</evidence>
<keyword evidence="4" id="KW-0479">Metal-binding</keyword>
<dbReference type="FunFam" id="3.60.40.10:FF:000005">
    <property type="entry name" value="Serine/threonine protein phosphatase"/>
    <property type="match status" value="1"/>
</dbReference>
<evidence type="ECO:0000256" key="1">
    <source>
        <dbReference type="ARBA" id="ARBA00013081"/>
    </source>
</evidence>
<dbReference type="InterPro" id="IPR029016">
    <property type="entry name" value="GAF-like_dom_sf"/>
</dbReference>
<dbReference type="EMBL" id="FTNI01000030">
    <property type="protein sequence ID" value="SIS13393.1"/>
    <property type="molecule type" value="Genomic_DNA"/>
</dbReference>
<keyword evidence="8" id="KW-0067">ATP-binding</keyword>
<name>A0A1N7GLC4_9ACTN</name>
<dbReference type="SMART" id="SM00331">
    <property type="entry name" value="PP2C_SIG"/>
    <property type="match status" value="1"/>
</dbReference>
<keyword evidence="10" id="KW-0904">Protein phosphatase</keyword>
<organism evidence="18 19">
    <name type="scientific">Microbispora rosea</name>
    <dbReference type="NCBI Taxonomy" id="58117"/>
    <lineage>
        <taxon>Bacteria</taxon>
        <taxon>Bacillati</taxon>
        <taxon>Actinomycetota</taxon>
        <taxon>Actinomycetes</taxon>
        <taxon>Streptosporangiales</taxon>
        <taxon>Streptosporangiaceae</taxon>
        <taxon>Microbispora</taxon>
    </lineage>
</organism>
<dbReference type="InterPro" id="IPR013656">
    <property type="entry name" value="PAS_4"/>
</dbReference>
<protein>
    <recommendedName>
        <fullName evidence="1">protein-serine/threonine phosphatase</fullName>
        <ecNumber evidence="1">3.1.3.16</ecNumber>
    </recommendedName>
    <alternativeName>
        <fullName evidence="15">Protein-serine/threonine phosphatase</fullName>
    </alternativeName>
    <alternativeName>
        <fullName evidence="14">Serine/threonine-protein kinase</fullName>
    </alternativeName>
</protein>
<evidence type="ECO:0000259" key="17">
    <source>
        <dbReference type="SMART" id="SM00331"/>
    </source>
</evidence>
<dbReference type="PANTHER" id="PTHR43156:SF2">
    <property type="entry name" value="STAGE II SPORULATION PROTEIN E"/>
    <property type="match status" value="1"/>
</dbReference>
<feature type="domain" description="GAF" evidence="16">
    <location>
        <begin position="161"/>
        <end position="333"/>
    </location>
</feature>